<comment type="caution">
    <text evidence="4">The sequence shown here is derived from an EMBL/GenBank/DDBJ whole genome shotgun (WGS) entry which is preliminary data.</text>
</comment>
<dbReference type="Proteomes" id="UP000552644">
    <property type="component" value="Unassembled WGS sequence"/>
</dbReference>
<dbReference type="InterPro" id="IPR030395">
    <property type="entry name" value="GP_PDE_dom"/>
</dbReference>
<dbReference type="GO" id="GO:0008889">
    <property type="term" value="F:glycerophosphodiester phosphodiesterase activity"/>
    <property type="evidence" value="ECO:0007669"/>
    <property type="project" value="UniProtKB-EC"/>
</dbReference>
<dbReference type="PANTHER" id="PTHR46211:SF1">
    <property type="entry name" value="GLYCEROPHOSPHODIESTER PHOSPHODIESTERASE, CYTOPLASMIC"/>
    <property type="match status" value="1"/>
</dbReference>
<feature type="compositionally biased region" description="Low complexity" evidence="1">
    <location>
        <begin position="299"/>
        <end position="312"/>
    </location>
</feature>
<feature type="region of interest" description="Disordered" evidence="1">
    <location>
        <begin position="275"/>
        <end position="312"/>
    </location>
</feature>
<feature type="signal peptide" evidence="2">
    <location>
        <begin position="1"/>
        <end position="24"/>
    </location>
</feature>
<keyword evidence="4" id="KW-0378">Hydrolase</keyword>
<accession>A0A7W7QIL9</accession>
<name>A0A7W7QIL9_9ACTN</name>
<dbReference type="AlphaFoldDB" id="A0A7W7QIL9"/>
<gene>
    <name evidence="4" type="ORF">FHS44_001298</name>
</gene>
<dbReference type="EMBL" id="JACHJP010000001">
    <property type="protein sequence ID" value="MBB4914226.1"/>
    <property type="molecule type" value="Genomic_DNA"/>
</dbReference>
<keyword evidence="2" id="KW-0732">Signal</keyword>
<dbReference type="Gene3D" id="3.20.20.190">
    <property type="entry name" value="Phosphatidylinositol (PI) phosphodiesterase"/>
    <property type="match status" value="1"/>
</dbReference>
<evidence type="ECO:0000313" key="4">
    <source>
        <dbReference type="EMBL" id="MBB4914226.1"/>
    </source>
</evidence>
<evidence type="ECO:0000313" key="5">
    <source>
        <dbReference type="Proteomes" id="UP000552644"/>
    </source>
</evidence>
<evidence type="ECO:0000256" key="2">
    <source>
        <dbReference type="SAM" id="SignalP"/>
    </source>
</evidence>
<protein>
    <submittedName>
        <fullName evidence="4">Glycerophosphoryl diester phosphodiesterase</fullName>
        <ecNumber evidence="4">3.1.4.46</ecNumber>
    </submittedName>
</protein>
<dbReference type="SUPFAM" id="SSF51695">
    <property type="entry name" value="PLC-like phosphodiesterases"/>
    <property type="match status" value="1"/>
</dbReference>
<evidence type="ECO:0000259" key="3">
    <source>
        <dbReference type="PROSITE" id="PS51704"/>
    </source>
</evidence>
<evidence type="ECO:0000256" key="1">
    <source>
        <dbReference type="SAM" id="MobiDB-lite"/>
    </source>
</evidence>
<reference evidence="4 5" key="1">
    <citation type="submission" date="2020-08" db="EMBL/GenBank/DDBJ databases">
        <title>Genomic Encyclopedia of Type Strains, Phase III (KMG-III): the genomes of soil and plant-associated and newly described type strains.</title>
        <authorList>
            <person name="Whitman W."/>
        </authorList>
    </citation>
    <scope>NUCLEOTIDE SEQUENCE [LARGE SCALE GENOMIC DNA]</scope>
    <source>
        <strain evidence="4 5">CECT 8840</strain>
    </source>
</reference>
<feature type="chain" id="PRO_5030987730" evidence="2">
    <location>
        <begin position="25"/>
        <end position="312"/>
    </location>
</feature>
<dbReference type="RefSeq" id="WP_184712909.1">
    <property type="nucleotide sequence ID" value="NZ_JACHJP010000001.1"/>
</dbReference>
<proteinExistence type="predicted"/>
<dbReference type="Pfam" id="PF03009">
    <property type="entry name" value="GDPD"/>
    <property type="match status" value="1"/>
</dbReference>
<keyword evidence="5" id="KW-1185">Reference proteome</keyword>
<dbReference type="InterPro" id="IPR017946">
    <property type="entry name" value="PLC-like_Pdiesterase_TIM-brl"/>
</dbReference>
<dbReference type="PROSITE" id="PS51704">
    <property type="entry name" value="GP_PDE"/>
    <property type="match status" value="1"/>
</dbReference>
<sequence length="312" mass="34725">MFRRLGLFTATVVALVTVPVPASAVQPVSVVAHRGASAYAPENTLAAFELARDQRADLFELDVQESKDHELVVVHDTTLTRTTDAERVFPGRSPWRVRDLTLAEIRRLDAGSWFAAKYRDERVPTLAEALRAMDGGGLGLLLEVKAPELYPGIEERVADELRRNPAWLTPGRLVVQSFDWDSMRTFHRVMPQVPVGLLGTPPVSRLAELSGFARQINPPYGDLTPGYVRSVHEHRMEVFTWTVDSQEAMRRVISQGVDGVITNRPDVLREVVSLPQRRATTSSKQRRATSSLKRRGAVPAASRPARPASRPR</sequence>
<organism evidence="4 5">
    <name type="scientific">Streptosporangium saharense</name>
    <dbReference type="NCBI Taxonomy" id="1706840"/>
    <lineage>
        <taxon>Bacteria</taxon>
        <taxon>Bacillati</taxon>
        <taxon>Actinomycetota</taxon>
        <taxon>Actinomycetes</taxon>
        <taxon>Streptosporangiales</taxon>
        <taxon>Streptosporangiaceae</taxon>
        <taxon>Streptosporangium</taxon>
    </lineage>
</organism>
<feature type="compositionally biased region" description="Basic residues" evidence="1">
    <location>
        <begin position="284"/>
        <end position="296"/>
    </location>
</feature>
<dbReference type="PANTHER" id="PTHR46211">
    <property type="entry name" value="GLYCEROPHOSPHORYL DIESTER PHOSPHODIESTERASE"/>
    <property type="match status" value="1"/>
</dbReference>
<dbReference type="GO" id="GO:0006629">
    <property type="term" value="P:lipid metabolic process"/>
    <property type="evidence" value="ECO:0007669"/>
    <property type="project" value="InterPro"/>
</dbReference>
<dbReference type="EC" id="3.1.4.46" evidence="4"/>
<feature type="domain" description="GP-PDE" evidence="3">
    <location>
        <begin position="28"/>
        <end position="272"/>
    </location>
</feature>